<evidence type="ECO:0000313" key="4">
    <source>
        <dbReference type="Proteomes" id="UP000196655"/>
    </source>
</evidence>
<comment type="caution">
    <text evidence="3">The sequence shown here is derived from an EMBL/GenBank/DDBJ whole genome shotgun (WGS) entry which is preliminary data.</text>
</comment>
<dbReference type="Proteomes" id="UP000196655">
    <property type="component" value="Unassembled WGS sequence"/>
</dbReference>
<dbReference type="RefSeq" id="WP_088151324.1">
    <property type="nucleotide sequence ID" value="NZ_NHON01000018.1"/>
</dbReference>
<gene>
    <name evidence="3" type="ORF">BWR60_12365</name>
</gene>
<keyword evidence="1" id="KW-1133">Transmembrane helix</keyword>
<evidence type="ECO:0000259" key="2">
    <source>
        <dbReference type="Pfam" id="PF14317"/>
    </source>
</evidence>
<keyword evidence="1" id="KW-0472">Membrane</keyword>
<dbReference type="AlphaFoldDB" id="A0A211ZNP1"/>
<name>A0A211ZNP1_9PROT</name>
<dbReference type="Pfam" id="PF14317">
    <property type="entry name" value="YcxB"/>
    <property type="match status" value="1"/>
</dbReference>
<evidence type="ECO:0000256" key="1">
    <source>
        <dbReference type="SAM" id="Phobius"/>
    </source>
</evidence>
<dbReference type="OrthoDB" id="8655238at2"/>
<keyword evidence="1" id="KW-0812">Transmembrane</keyword>
<proteinExistence type="predicted"/>
<feature type="domain" description="YcxB-like C-terminal" evidence="2">
    <location>
        <begin position="181"/>
        <end position="232"/>
    </location>
</feature>
<dbReference type="EMBL" id="NHON01000018">
    <property type="protein sequence ID" value="OWJ66881.1"/>
    <property type="molecule type" value="Genomic_DNA"/>
</dbReference>
<evidence type="ECO:0000313" key="3">
    <source>
        <dbReference type="EMBL" id="OWJ66881.1"/>
    </source>
</evidence>
<keyword evidence="4" id="KW-1185">Reference proteome</keyword>
<reference evidence="4" key="1">
    <citation type="submission" date="2017-05" db="EMBL/GenBank/DDBJ databases">
        <authorList>
            <person name="Macchi M."/>
            <person name="Festa S."/>
            <person name="Coppotelli B.M."/>
            <person name="Morelli I.S."/>
        </authorList>
    </citation>
    <scope>NUCLEOTIDE SEQUENCE [LARGE SCALE GENOMIC DNA]</scope>
    <source>
        <strain evidence="4">I</strain>
    </source>
</reference>
<sequence>MAVDPTIREKTLARYRQRKQSARRGSPLCAIGTSWRAAPQLCRRHFTSYAWHKFLGWPILSTPLSSVEQKRIEFSYSLDRSDYVEFSVSRANRPELRARNRKRFAVEFPVWVLIGLALLALMRGGLDKYITRSTVLFFCLGLMLVGLACIVFRQQILRRSIRRTIGSNPGATFEGRVDLTLDEQGVDCRSDGTRSRMEWRAFHGVEESPTHIYLMLSEIQGLIIPKRDLSPALTSEIVRFSKECLALNRI</sequence>
<feature type="transmembrane region" description="Helical" evidence="1">
    <location>
        <begin position="104"/>
        <end position="122"/>
    </location>
</feature>
<feature type="transmembrane region" description="Helical" evidence="1">
    <location>
        <begin position="134"/>
        <end position="153"/>
    </location>
</feature>
<protein>
    <recommendedName>
        <fullName evidence="2">YcxB-like C-terminal domain-containing protein</fullName>
    </recommendedName>
</protein>
<organism evidence="3 4">
    <name type="scientific">Inquilinus limosus</name>
    <dbReference type="NCBI Taxonomy" id="171674"/>
    <lineage>
        <taxon>Bacteria</taxon>
        <taxon>Pseudomonadati</taxon>
        <taxon>Pseudomonadota</taxon>
        <taxon>Alphaproteobacteria</taxon>
        <taxon>Rhodospirillales</taxon>
        <taxon>Rhodospirillaceae</taxon>
        <taxon>Inquilinus</taxon>
    </lineage>
</organism>
<dbReference type="InterPro" id="IPR025588">
    <property type="entry name" value="YcxB-like_C"/>
</dbReference>
<accession>A0A211ZNP1</accession>